<dbReference type="Proteomes" id="UP000307217">
    <property type="component" value="Unassembled WGS sequence"/>
</dbReference>
<sequence length="206" mass="22080">MLLMIDNYDSFTYNLVHYVAALGHTIQVVRNDELSLADIVALAPDGLIISPGPFGPEQAGISCDAIRYFAGKIPILGVCLGHQSIGHVFGAKVQHAAEPIHGKCSHISHHGTGLFDGLVSPLRVVRYHSLSLALPLPSCLEVTAMTVSEGEKHAEIMAIKHKEFPIYGVQFHPESIASEGGMSMLKNWLLETGLACMSTPAKSEAA</sequence>
<dbReference type="OrthoDB" id="9786812at2"/>
<keyword evidence="3" id="KW-0456">Lyase</keyword>
<dbReference type="PANTHER" id="PTHR43418:SF4">
    <property type="entry name" value="MULTIFUNCTIONAL TRYPTOPHAN BIOSYNTHESIS PROTEIN"/>
    <property type="match status" value="1"/>
</dbReference>
<dbReference type="GO" id="GO:0005829">
    <property type="term" value="C:cytosol"/>
    <property type="evidence" value="ECO:0007669"/>
    <property type="project" value="TreeGrafter"/>
</dbReference>
<dbReference type="PANTHER" id="PTHR43418">
    <property type="entry name" value="MULTIFUNCTIONAL TRYPTOPHAN BIOSYNTHESIS PROTEIN-RELATED"/>
    <property type="match status" value="1"/>
</dbReference>
<dbReference type="Gene3D" id="3.40.50.880">
    <property type="match status" value="1"/>
</dbReference>
<dbReference type="SUPFAM" id="SSF52317">
    <property type="entry name" value="Class I glutamine amidotransferase-like"/>
    <property type="match status" value="1"/>
</dbReference>
<dbReference type="InterPro" id="IPR050472">
    <property type="entry name" value="Anth_synth/Amidotransfase"/>
</dbReference>
<comment type="caution">
    <text evidence="3">The sequence shown here is derived from an EMBL/GenBank/DDBJ whole genome shotgun (WGS) entry which is preliminary data.</text>
</comment>
<dbReference type="CDD" id="cd01743">
    <property type="entry name" value="GATase1_Anthranilate_Synthase"/>
    <property type="match status" value="1"/>
</dbReference>
<dbReference type="RefSeq" id="WP_138589440.1">
    <property type="nucleotide sequence ID" value="NZ_PNBW01000108.1"/>
</dbReference>
<dbReference type="FunFam" id="3.40.50.880:FF:000003">
    <property type="entry name" value="Anthranilate synthase component II"/>
    <property type="match status" value="1"/>
</dbReference>
<organism evidence="3 6">
    <name type="scientific">Pseudoalteromonas aurantia</name>
    <dbReference type="NCBI Taxonomy" id="43654"/>
    <lineage>
        <taxon>Bacteria</taxon>
        <taxon>Pseudomonadati</taxon>
        <taxon>Pseudomonadota</taxon>
        <taxon>Gammaproteobacteria</taxon>
        <taxon>Alteromonadales</taxon>
        <taxon>Pseudoalteromonadaceae</taxon>
        <taxon>Pseudoalteromonas</taxon>
    </lineage>
</organism>
<evidence type="ECO:0000313" key="4">
    <source>
        <dbReference type="EMBL" id="TMO71319.1"/>
    </source>
</evidence>
<protein>
    <submittedName>
        <fullName evidence="3">Anthranilate/aminodeoxychorismate synthase component II</fullName>
        <ecNumber evidence="3">4.1.3.27</ecNumber>
    </submittedName>
</protein>
<reference evidence="3" key="3">
    <citation type="submission" date="2019-09" db="EMBL/GenBank/DDBJ databases">
        <title>Co-occurence of chitin degradation, pigmentation and bioactivity in marine Pseudoalteromonas.</title>
        <authorList>
            <person name="Sonnenschein E.C."/>
            <person name="Bech P.K."/>
        </authorList>
    </citation>
    <scope>NUCLEOTIDE SEQUENCE</scope>
    <source>
        <strain evidence="3">S3790</strain>
        <strain evidence="4">S3895</strain>
    </source>
</reference>
<evidence type="ECO:0000313" key="5">
    <source>
        <dbReference type="Proteomes" id="UP000307164"/>
    </source>
</evidence>
<reference evidence="3 6" key="1">
    <citation type="submission" date="2018-01" db="EMBL/GenBank/DDBJ databases">
        <authorList>
            <person name="Paulsen S."/>
            <person name="Gram L.K."/>
        </authorList>
    </citation>
    <scope>NUCLEOTIDE SEQUENCE [LARGE SCALE GENOMIC DNA]</scope>
    <source>
        <strain evidence="3 6">S3790</strain>
        <strain evidence="4">S3895</strain>
    </source>
</reference>
<dbReference type="EMBL" id="PNBW01000108">
    <property type="protein sequence ID" value="TMO71319.1"/>
    <property type="molecule type" value="Genomic_DNA"/>
</dbReference>
<dbReference type="EC" id="4.1.3.27" evidence="3"/>
<proteinExistence type="predicted"/>
<dbReference type="PRINTS" id="PR00096">
    <property type="entry name" value="GATASE"/>
</dbReference>
<evidence type="ECO:0000313" key="6">
    <source>
        <dbReference type="Proteomes" id="UP000307217"/>
    </source>
</evidence>
<name>A0A5S3VE94_9GAMM</name>
<reference evidence="5 6" key="2">
    <citation type="submission" date="2019-06" db="EMBL/GenBank/DDBJ databases">
        <title>Co-occurence of chitin degradation, pigmentation and bioactivity in marine Pseudoalteromonas.</title>
        <authorList>
            <person name="Sonnenschein E.C."/>
            <person name="Bech P.K."/>
        </authorList>
    </citation>
    <scope>NUCLEOTIDE SEQUENCE [LARGE SCALE GENOMIC DNA]</scope>
    <source>
        <strain evidence="6">S3790</strain>
        <strain evidence="5">S3895</strain>
    </source>
</reference>
<dbReference type="GO" id="GO:0004049">
    <property type="term" value="F:anthranilate synthase activity"/>
    <property type="evidence" value="ECO:0007669"/>
    <property type="project" value="UniProtKB-EC"/>
</dbReference>
<gene>
    <name evidence="3" type="ORF">CWC19_00210</name>
    <name evidence="4" type="ORF">CWC20_17785</name>
</gene>
<dbReference type="InterPro" id="IPR017926">
    <property type="entry name" value="GATASE"/>
</dbReference>
<evidence type="ECO:0000259" key="2">
    <source>
        <dbReference type="Pfam" id="PF00117"/>
    </source>
</evidence>
<dbReference type="EMBL" id="PNBX01000001">
    <property type="protein sequence ID" value="TMO70704.1"/>
    <property type="molecule type" value="Genomic_DNA"/>
</dbReference>
<accession>A0A5S3VE94</accession>
<keyword evidence="5" id="KW-1185">Reference proteome</keyword>
<dbReference type="GO" id="GO:0000162">
    <property type="term" value="P:L-tryptophan biosynthetic process"/>
    <property type="evidence" value="ECO:0007669"/>
    <property type="project" value="TreeGrafter"/>
</dbReference>
<keyword evidence="1" id="KW-0315">Glutamine amidotransferase</keyword>
<evidence type="ECO:0000256" key="1">
    <source>
        <dbReference type="ARBA" id="ARBA00022962"/>
    </source>
</evidence>
<feature type="domain" description="Glutamine amidotransferase" evidence="2">
    <location>
        <begin position="3"/>
        <end position="191"/>
    </location>
</feature>
<dbReference type="AlphaFoldDB" id="A0A5S3VE94"/>
<dbReference type="PROSITE" id="PS51273">
    <property type="entry name" value="GATASE_TYPE_1"/>
    <property type="match status" value="1"/>
</dbReference>
<dbReference type="Pfam" id="PF00117">
    <property type="entry name" value="GATase"/>
    <property type="match status" value="1"/>
</dbReference>
<dbReference type="InterPro" id="IPR006221">
    <property type="entry name" value="TrpG/PapA_dom"/>
</dbReference>
<dbReference type="InterPro" id="IPR029062">
    <property type="entry name" value="Class_I_gatase-like"/>
</dbReference>
<dbReference type="NCBIfam" id="TIGR00566">
    <property type="entry name" value="trpG_papA"/>
    <property type="match status" value="1"/>
</dbReference>
<evidence type="ECO:0000313" key="3">
    <source>
        <dbReference type="EMBL" id="TMO70704.1"/>
    </source>
</evidence>
<dbReference type="Proteomes" id="UP000307164">
    <property type="component" value="Unassembled WGS sequence"/>
</dbReference>
<dbReference type="PRINTS" id="PR00099">
    <property type="entry name" value="CPSGATASE"/>
</dbReference>
<dbReference type="PRINTS" id="PR00097">
    <property type="entry name" value="ANTSNTHASEII"/>
</dbReference>